<reference evidence="1" key="1">
    <citation type="journal article" date="2023" name="Insect Mol. Biol.">
        <title>Genome sequencing provides insights into the evolution of gene families encoding plant cell wall-degrading enzymes in longhorned beetles.</title>
        <authorList>
            <person name="Shin N.R."/>
            <person name="Okamura Y."/>
            <person name="Kirsch R."/>
            <person name="Pauchet Y."/>
        </authorList>
    </citation>
    <scope>NUCLEOTIDE SEQUENCE</scope>
    <source>
        <strain evidence="1">MMC_N1</strain>
    </source>
</reference>
<dbReference type="EMBL" id="JAPWTJ010000725">
    <property type="protein sequence ID" value="KAJ8976104.1"/>
    <property type="molecule type" value="Genomic_DNA"/>
</dbReference>
<keyword evidence="2" id="KW-1185">Reference proteome</keyword>
<gene>
    <name evidence="1" type="ORF">NQ317_008442</name>
</gene>
<dbReference type="PANTHER" id="PTHR13333">
    <property type="entry name" value="M-AAA PROTEASE-INTERACTING PROTEIN 1, MITOCHONDRIAL"/>
    <property type="match status" value="1"/>
</dbReference>
<name>A0ABQ9JEU8_9CUCU</name>
<evidence type="ECO:0000313" key="2">
    <source>
        <dbReference type="Proteomes" id="UP001162164"/>
    </source>
</evidence>
<accession>A0ABQ9JEU8</accession>
<organism evidence="1 2">
    <name type="scientific">Molorchus minor</name>
    <dbReference type="NCBI Taxonomy" id="1323400"/>
    <lineage>
        <taxon>Eukaryota</taxon>
        <taxon>Metazoa</taxon>
        <taxon>Ecdysozoa</taxon>
        <taxon>Arthropoda</taxon>
        <taxon>Hexapoda</taxon>
        <taxon>Insecta</taxon>
        <taxon>Pterygota</taxon>
        <taxon>Neoptera</taxon>
        <taxon>Endopterygota</taxon>
        <taxon>Coleoptera</taxon>
        <taxon>Polyphaga</taxon>
        <taxon>Cucujiformia</taxon>
        <taxon>Chrysomeloidea</taxon>
        <taxon>Cerambycidae</taxon>
        <taxon>Lamiinae</taxon>
        <taxon>Monochamini</taxon>
        <taxon>Molorchus</taxon>
    </lineage>
</organism>
<evidence type="ECO:0000313" key="1">
    <source>
        <dbReference type="EMBL" id="KAJ8976104.1"/>
    </source>
</evidence>
<dbReference type="PANTHER" id="PTHR13333:SF5">
    <property type="entry name" value="M-AAA PROTEASE-INTERACTING PROTEIN 1, MITOCHONDRIAL"/>
    <property type="match status" value="1"/>
</dbReference>
<protein>
    <submittedName>
        <fullName evidence="1">Uncharacterized protein</fullName>
    </submittedName>
</protein>
<proteinExistence type="predicted"/>
<comment type="caution">
    <text evidence="1">The sequence shown here is derived from an EMBL/GenBank/DDBJ whole genome shotgun (WGS) entry which is preliminary data.</text>
</comment>
<sequence length="168" mass="19325">MNIPIISVNYAMLPFLALKSMSFDFVGHARYHDLEAKQFRSTKNLGLIEVELMGEIKAQTLSFIKNALSQREQLAVNSEDIYFSEFHISYAQVGVIFDEEEGKSQKRFVEITMVYHSLKGLSFMRDRGEEPPVNTGMLPFIREITKGMDLDWTVNLLNHFKPIDDVTN</sequence>
<dbReference type="Proteomes" id="UP001162164">
    <property type="component" value="Unassembled WGS sequence"/>
</dbReference>